<evidence type="ECO:0000256" key="5">
    <source>
        <dbReference type="ARBA" id="ARBA00023315"/>
    </source>
</evidence>
<organism evidence="10 11">
    <name type="scientific">Papillibacter cinnamivorans DSM 12816</name>
    <dbReference type="NCBI Taxonomy" id="1122930"/>
    <lineage>
        <taxon>Bacteria</taxon>
        <taxon>Bacillati</taxon>
        <taxon>Bacillota</taxon>
        <taxon>Clostridia</taxon>
        <taxon>Eubacteriales</taxon>
        <taxon>Oscillospiraceae</taxon>
        <taxon>Papillibacter</taxon>
    </lineage>
</organism>
<dbReference type="SUPFAM" id="SSF53448">
    <property type="entry name" value="Nucleotide-diphospho-sugar transferases"/>
    <property type="match status" value="1"/>
</dbReference>
<dbReference type="GO" id="GO:0003977">
    <property type="term" value="F:UDP-N-acetylglucosamine diphosphorylase activity"/>
    <property type="evidence" value="ECO:0007669"/>
    <property type="project" value="UniProtKB-EC"/>
</dbReference>
<comment type="similarity">
    <text evidence="2">In the N-terminal section; belongs to the N-acetylglucosamine-1-phosphate uridyltransferase family.</text>
</comment>
<evidence type="ECO:0000256" key="8">
    <source>
        <dbReference type="ARBA" id="ARBA00049628"/>
    </source>
</evidence>
<name>A0A1W1ZZW5_9FIRM</name>
<dbReference type="CDD" id="cd02540">
    <property type="entry name" value="GT2_GlmU_N_bac"/>
    <property type="match status" value="1"/>
</dbReference>
<reference evidence="10 11" key="1">
    <citation type="submission" date="2017-04" db="EMBL/GenBank/DDBJ databases">
        <authorList>
            <person name="Afonso C.L."/>
            <person name="Miller P.J."/>
            <person name="Scott M.A."/>
            <person name="Spackman E."/>
            <person name="Goraichik I."/>
            <person name="Dimitrov K.M."/>
            <person name="Suarez D.L."/>
            <person name="Swayne D.E."/>
        </authorList>
    </citation>
    <scope>NUCLEOTIDE SEQUENCE [LARGE SCALE GENOMIC DNA]</scope>
    <source>
        <strain evidence="10 11">DSM 12816</strain>
    </source>
</reference>
<dbReference type="InterPro" id="IPR050065">
    <property type="entry name" value="GlmU-like"/>
</dbReference>
<dbReference type="Pfam" id="PF12804">
    <property type="entry name" value="NTP_transf_3"/>
    <property type="match status" value="1"/>
</dbReference>
<dbReference type="InterPro" id="IPR025877">
    <property type="entry name" value="MobA-like_NTP_Trfase"/>
</dbReference>
<proteinExistence type="inferred from homology"/>
<evidence type="ECO:0000256" key="6">
    <source>
        <dbReference type="ARBA" id="ARBA00048247"/>
    </source>
</evidence>
<protein>
    <submittedName>
        <fullName evidence="10">Bifunctional UDP-N-acetylglucosamine pyrophosphorylase / Glucosamine-1-phosphate N-acetyltransferase</fullName>
    </submittedName>
</protein>
<evidence type="ECO:0000256" key="7">
    <source>
        <dbReference type="ARBA" id="ARBA00048493"/>
    </source>
</evidence>
<comment type="catalytic activity">
    <reaction evidence="7">
        <text>N-acetyl-alpha-D-glucosamine 1-phosphate + UTP + H(+) = UDP-N-acetyl-alpha-D-glucosamine + diphosphate</text>
        <dbReference type="Rhea" id="RHEA:13509"/>
        <dbReference type="ChEBI" id="CHEBI:15378"/>
        <dbReference type="ChEBI" id="CHEBI:33019"/>
        <dbReference type="ChEBI" id="CHEBI:46398"/>
        <dbReference type="ChEBI" id="CHEBI:57705"/>
        <dbReference type="ChEBI" id="CHEBI:57776"/>
        <dbReference type="EC" id="2.7.7.23"/>
    </reaction>
</comment>
<dbReference type="PANTHER" id="PTHR43584">
    <property type="entry name" value="NUCLEOTIDYL TRANSFERASE"/>
    <property type="match status" value="1"/>
</dbReference>
<keyword evidence="11" id="KW-1185">Reference proteome</keyword>
<evidence type="ECO:0000313" key="11">
    <source>
        <dbReference type="Proteomes" id="UP000192790"/>
    </source>
</evidence>
<accession>A0A1W1ZZW5</accession>
<evidence type="ECO:0000313" key="10">
    <source>
        <dbReference type="EMBL" id="SMC53608.1"/>
    </source>
</evidence>
<dbReference type="Gene3D" id="3.90.550.10">
    <property type="entry name" value="Spore Coat Polysaccharide Biosynthesis Protein SpsA, Chain A"/>
    <property type="match status" value="1"/>
</dbReference>
<dbReference type="Proteomes" id="UP000192790">
    <property type="component" value="Unassembled WGS sequence"/>
</dbReference>
<dbReference type="OrthoDB" id="9775031at2"/>
<dbReference type="GO" id="GO:0019134">
    <property type="term" value="F:glucosamine-1-phosphate N-acetyltransferase activity"/>
    <property type="evidence" value="ECO:0007669"/>
    <property type="project" value="UniProtKB-EC"/>
</dbReference>
<comment type="catalytic activity">
    <reaction evidence="6">
        <text>alpha-D-glucosamine 1-phosphate + acetyl-CoA = N-acetyl-alpha-D-glucosamine 1-phosphate + CoA + H(+)</text>
        <dbReference type="Rhea" id="RHEA:13725"/>
        <dbReference type="ChEBI" id="CHEBI:15378"/>
        <dbReference type="ChEBI" id="CHEBI:57287"/>
        <dbReference type="ChEBI" id="CHEBI:57288"/>
        <dbReference type="ChEBI" id="CHEBI:57776"/>
        <dbReference type="ChEBI" id="CHEBI:58516"/>
        <dbReference type="EC" id="2.3.1.157"/>
    </reaction>
</comment>
<dbReference type="EMBL" id="FWXW01000003">
    <property type="protein sequence ID" value="SMC53608.1"/>
    <property type="molecule type" value="Genomic_DNA"/>
</dbReference>
<dbReference type="RefSeq" id="WP_084233960.1">
    <property type="nucleotide sequence ID" value="NZ_FWXW01000003.1"/>
</dbReference>
<dbReference type="InterPro" id="IPR029044">
    <property type="entry name" value="Nucleotide-diphossugar_trans"/>
</dbReference>
<keyword evidence="4" id="KW-0548">Nucleotidyltransferase</keyword>
<evidence type="ECO:0000259" key="9">
    <source>
        <dbReference type="Pfam" id="PF12804"/>
    </source>
</evidence>
<dbReference type="PANTHER" id="PTHR43584:SF3">
    <property type="entry name" value="BIFUNCTIONAL PROTEIN GLMU"/>
    <property type="match status" value="1"/>
</dbReference>
<evidence type="ECO:0000256" key="2">
    <source>
        <dbReference type="ARBA" id="ARBA00007947"/>
    </source>
</evidence>
<keyword evidence="5" id="KW-0012">Acyltransferase</keyword>
<keyword evidence="3 10" id="KW-0808">Transferase</keyword>
<dbReference type="STRING" id="1122930.SAMN02745168_1337"/>
<gene>
    <name evidence="10" type="ORF">SAMN02745168_1337</name>
</gene>
<dbReference type="AlphaFoldDB" id="A0A1W1ZZW5"/>
<comment type="similarity">
    <text evidence="1">In the C-terminal section; belongs to the transferase hexapeptide repeat family.</text>
</comment>
<evidence type="ECO:0000256" key="1">
    <source>
        <dbReference type="ARBA" id="ARBA00007707"/>
    </source>
</evidence>
<evidence type="ECO:0000256" key="3">
    <source>
        <dbReference type="ARBA" id="ARBA00022679"/>
    </source>
</evidence>
<feature type="domain" description="MobA-like NTP transferase" evidence="9">
    <location>
        <begin position="3"/>
        <end position="142"/>
    </location>
</feature>
<sequence>MKAIVLAAGKGTRLQTEGIPLPKVMRSACGRPLLSYVLQELDFLSPGEIAVVVGYRKENVIPAFPGYRFAEQKEQLGTGHAVLSASGLFAGYQGPVLVCCGDMPLMKKSTYQALIRTHLEEGNLCTVLTGRAEHPLPYGRVIRDGEGRFLAIREEKDCNAEEREIRELNSGVYVFDAETLFSALPRLKNSNAQGEYYLTDVPSLILSEGGRVGICEACGEEEMLGVNTPDQLREVEEQIRRRKA</sequence>
<evidence type="ECO:0000256" key="4">
    <source>
        <dbReference type="ARBA" id="ARBA00022695"/>
    </source>
</evidence>
<comment type="function">
    <text evidence="8">Catalyzes the last two sequential reactions in the de novo biosynthetic pathway for UDP-N-acetylglucosamine (UDP-GlcNAc). The C-terminal domain catalyzes the transfer of acetyl group from acetyl coenzyme A to glucosamine-1-phosphate (GlcN-1-P) to produce N-acetylglucosamine-1-phosphate (GlcNAc-1-P), which is converted into UDP-GlcNAc by the transfer of uridine 5-monophosphate (from uridine 5-triphosphate), a reaction catalyzed by the N-terminal domain.</text>
</comment>